<evidence type="ECO:0000256" key="2">
    <source>
        <dbReference type="SAM" id="MobiDB-lite"/>
    </source>
</evidence>
<protein>
    <recommendedName>
        <fullName evidence="3">Chromo domain-containing protein</fullName>
    </recommendedName>
</protein>
<reference evidence="5" key="1">
    <citation type="submission" date="2018-12" db="EMBL/GenBank/DDBJ databases">
        <title>The complete genome of Metarhizium rileyi, a key fungal pathogen of Lepidoptera.</title>
        <authorList>
            <person name="Binneck E."/>
            <person name="Lastra C.C.L."/>
            <person name="Sosa-Gomez D.R."/>
        </authorList>
    </citation>
    <scope>NUCLEOTIDE SEQUENCE [LARGE SCALE GENOMIC DNA]</scope>
    <source>
        <strain evidence="5">Cep018-CH2</strain>
    </source>
</reference>
<comment type="subunit">
    <text evidence="1">Component of the NuA4 histone acetyltransferase complex.</text>
</comment>
<sequence>MASGDPPTDYASDEDASLTSTSDEALSQDEWAVRRVLAEARVQGQTKYLIDWDGFNLCDATWEPAAHLSEGLLADWLAIKKKTGKKIVPGFKINEWRQAVSDDIRAKFARHMQRNQRRARLGLELSEINCTLEEWISSVQGPSEDELTEENQESP</sequence>
<dbReference type="GO" id="GO:0006338">
    <property type="term" value="P:chromatin remodeling"/>
    <property type="evidence" value="ECO:0007669"/>
    <property type="project" value="UniProtKB-ARBA"/>
</dbReference>
<dbReference type="InterPro" id="IPR023780">
    <property type="entry name" value="Chromo_domain"/>
</dbReference>
<dbReference type="InterPro" id="IPR016197">
    <property type="entry name" value="Chromo-like_dom_sf"/>
</dbReference>
<evidence type="ECO:0000313" key="4">
    <source>
        <dbReference type="EMBL" id="TWU75626.1"/>
    </source>
</evidence>
<feature type="region of interest" description="Disordered" evidence="2">
    <location>
        <begin position="1"/>
        <end position="23"/>
    </location>
</feature>
<dbReference type="PROSITE" id="PS50013">
    <property type="entry name" value="CHROMO_2"/>
    <property type="match status" value="1"/>
</dbReference>
<dbReference type="AlphaFoldDB" id="A0A5C6GHH3"/>
<dbReference type="Proteomes" id="UP000317257">
    <property type="component" value="Unassembled WGS sequence"/>
</dbReference>
<evidence type="ECO:0000256" key="1">
    <source>
        <dbReference type="ARBA" id="ARBA00011353"/>
    </source>
</evidence>
<dbReference type="SUPFAM" id="SSF54160">
    <property type="entry name" value="Chromo domain-like"/>
    <property type="match status" value="1"/>
</dbReference>
<evidence type="ECO:0000313" key="5">
    <source>
        <dbReference type="Proteomes" id="UP000317257"/>
    </source>
</evidence>
<comment type="caution">
    <text evidence="4">The sequence shown here is derived from an EMBL/GenBank/DDBJ whole genome shotgun (WGS) entry which is preliminary data.</text>
</comment>
<accession>A0A5C6GHH3</accession>
<proteinExistence type="predicted"/>
<gene>
    <name evidence="4" type="ORF">ED733_006946</name>
</gene>
<feature type="domain" description="Chromo" evidence="3">
    <location>
        <begin position="31"/>
        <end position="68"/>
    </location>
</feature>
<dbReference type="Gene3D" id="2.40.50.40">
    <property type="match status" value="1"/>
</dbReference>
<evidence type="ECO:0000259" key="3">
    <source>
        <dbReference type="PROSITE" id="PS50013"/>
    </source>
</evidence>
<dbReference type="Pfam" id="PF00385">
    <property type="entry name" value="Chromo"/>
    <property type="match status" value="1"/>
</dbReference>
<organism evidence="4 5">
    <name type="scientific">Metarhizium rileyi (strain RCEF 4871)</name>
    <name type="common">Nomuraea rileyi</name>
    <dbReference type="NCBI Taxonomy" id="1649241"/>
    <lineage>
        <taxon>Eukaryota</taxon>
        <taxon>Fungi</taxon>
        <taxon>Dikarya</taxon>
        <taxon>Ascomycota</taxon>
        <taxon>Pezizomycotina</taxon>
        <taxon>Sordariomycetes</taxon>
        <taxon>Hypocreomycetidae</taxon>
        <taxon>Hypocreales</taxon>
        <taxon>Clavicipitaceae</taxon>
        <taxon>Metarhizium</taxon>
    </lineage>
</organism>
<dbReference type="EMBL" id="SBHS01000007">
    <property type="protein sequence ID" value="TWU75626.1"/>
    <property type="molecule type" value="Genomic_DNA"/>
</dbReference>
<dbReference type="InterPro" id="IPR000953">
    <property type="entry name" value="Chromo/chromo_shadow_dom"/>
</dbReference>
<name>A0A5C6GHH3_METRR</name>